<comment type="caution">
    <text evidence="1">The sequence shown here is derived from an EMBL/GenBank/DDBJ whole genome shotgun (WGS) entry which is preliminary data.</text>
</comment>
<gene>
    <name evidence="1" type="ORF">EVAR_2869_1</name>
</gene>
<protein>
    <submittedName>
        <fullName evidence="1">Uncharacterized protein</fullName>
    </submittedName>
</protein>
<accession>A0A4C1T1H1</accession>
<dbReference type="EMBL" id="BGZK01000029">
    <property type="protein sequence ID" value="GBP08056.1"/>
    <property type="molecule type" value="Genomic_DNA"/>
</dbReference>
<dbReference type="AlphaFoldDB" id="A0A4C1T1H1"/>
<sequence>MIQPCVSEKKGLDRQTNGQESDPIWVQFFPFEVDLVGNASISLPSYVSLTAPNNVLLLSEDPGEILYPALH</sequence>
<keyword evidence="2" id="KW-1185">Reference proteome</keyword>
<evidence type="ECO:0000313" key="1">
    <source>
        <dbReference type="EMBL" id="GBP08056.1"/>
    </source>
</evidence>
<reference evidence="1 2" key="1">
    <citation type="journal article" date="2019" name="Commun. Biol.">
        <title>The bagworm genome reveals a unique fibroin gene that provides high tensile strength.</title>
        <authorList>
            <person name="Kono N."/>
            <person name="Nakamura H."/>
            <person name="Ohtoshi R."/>
            <person name="Tomita M."/>
            <person name="Numata K."/>
            <person name="Arakawa K."/>
        </authorList>
    </citation>
    <scope>NUCLEOTIDE SEQUENCE [LARGE SCALE GENOMIC DNA]</scope>
</reference>
<organism evidence="1 2">
    <name type="scientific">Eumeta variegata</name>
    <name type="common">Bagworm moth</name>
    <name type="synonym">Eumeta japonica</name>
    <dbReference type="NCBI Taxonomy" id="151549"/>
    <lineage>
        <taxon>Eukaryota</taxon>
        <taxon>Metazoa</taxon>
        <taxon>Ecdysozoa</taxon>
        <taxon>Arthropoda</taxon>
        <taxon>Hexapoda</taxon>
        <taxon>Insecta</taxon>
        <taxon>Pterygota</taxon>
        <taxon>Neoptera</taxon>
        <taxon>Endopterygota</taxon>
        <taxon>Lepidoptera</taxon>
        <taxon>Glossata</taxon>
        <taxon>Ditrysia</taxon>
        <taxon>Tineoidea</taxon>
        <taxon>Psychidae</taxon>
        <taxon>Oiketicinae</taxon>
        <taxon>Eumeta</taxon>
    </lineage>
</organism>
<dbReference type="Proteomes" id="UP000299102">
    <property type="component" value="Unassembled WGS sequence"/>
</dbReference>
<name>A0A4C1T1H1_EUMVA</name>
<proteinExistence type="predicted"/>
<evidence type="ECO:0000313" key="2">
    <source>
        <dbReference type="Proteomes" id="UP000299102"/>
    </source>
</evidence>